<feature type="compositionally biased region" description="Basic and acidic residues" evidence="1">
    <location>
        <begin position="26"/>
        <end position="48"/>
    </location>
</feature>
<evidence type="ECO:0008006" key="4">
    <source>
        <dbReference type="Google" id="ProtNLM"/>
    </source>
</evidence>
<protein>
    <recommendedName>
        <fullName evidence="4">CUE domain-containing protein</fullName>
    </recommendedName>
</protein>
<evidence type="ECO:0000313" key="2">
    <source>
        <dbReference type="EMBL" id="KAL2865605.1"/>
    </source>
</evidence>
<comment type="caution">
    <text evidence="2">The sequence shown here is derived from an EMBL/GenBank/DDBJ whole genome shotgun (WGS) entry which is preliminary data.</text>
</comment>
<dbReference type="GeneID" id="98144581"/>
<reference evidence="2 3" key="1">
    <citation type="submission" date="2024-07" db="EMBL/GenBank/DDBJ databases">
        <title>Section-level genome sequencing and comparative genomics of Aspergillus sections Usti and Cavernicolus.</title>
        <authorList>
            <consortium name="Lawrence Berkeley National Laboratory"/>
            <person name="Nybo J.L."/>
            <person name="Vesth T.C."/>
            <person name="Theobald S."/>
            <person name="Frisvad J.C."/>
            <person name="Larsen T.O."/>
            <person name="Kjaerboelling I."/>
            <person name="Rothschild-Mancinelli K."/>
            <person name="Lyhne E.K."/>
            <person name="Kogle M.E."/>
            <person name="Barry K."/>
            <person name="Clum A."/>
            <person name="Na H."/>
            <person name="Ledsgaard L."/>
            <person name="Lin J."/>
            <person name="Lipzen A."/>
            <person name="Kuo A."/>
            <person name="Riley R."/>
            <person name="Mondo S."/>
            <person name="Labutti K."/>
            <person name="Haridas S."/>
            <person name="Pangalinan J."/>
            <person name="Salamov A.A."/>
            <person name="Simmons B.A."/>
            <person name="Magnuson J.K."/>
            <person name="Chen J."/>
            <person name="Drula E."/>
            <person name="Henrissat B."/>
            <person name="Wiebenga A."/>
            <person name="Lubbers R.J."/>
            <person name="Gomes A.C."/>
            <person name="Macurrencykelacurrency M.R."/>
            <person name="Stajich J."/>
            <person name="Grigoriev I.V."/>
            <person name="Mortensen U.H."/>
            <person name="De Vries R.P."/>
            <person name="Baker S.E."/>
            <person name="Andersen M.R."/>
        </authorList>
    </citation>
    <scope>NUCLEOTIDE SEQUENCE [LARGE SCALE GENOMIC DNA]</scope>
    <source>
        <strain evidence="2 3">CBS 449.75</strain>
    </source>
</reference>
<name>A0ABR4LM47_9EURO</name>
<sequence length="227" mass="25533">MNILLLDSWNMIDIPRKQSPMCGHSTNHDGNNDFHGPVDEVSDGRSSETPDSSQPLPVKASPFTLEFFSDLAETITRSFPFEKFAKDHDCEVADVLYGITTTVINPLSKRYIEEHQVQAPSETSPPAALRTPAEPAEDESVASTSRSAPAQGRTSRRSERRKTLVPVGRTLVYKDVYGNYVPVERKKEDTSQDRLAQFRRKVEKRRRDLETSSTARPPKAPKYEALD</sequence>
<feature type="compositionally biased region" description="Basic and acidic residues" evidence="1">
    <location>
        <begin position="183"/>
        <end position="192"/>
    </location>
</feature>
<evidence type="ECO:0000256" key="1">
    <source>
        <dbReference type="SAM" id="MobiDB-lite"/>
    </source>
</evidence>
<dbReference type="Proteomes" id="UP001610432">
    <property type="component" value="Unassembled WGS sequence"/>
</dbReference>
<feature type="region of interest" description="Disordered" evidence="1">
    <location>
        <begin position="115"/>
        <end position="163"/>
    </location>
</feature>
<dbReference type="EMBL" id="JBFXLQ010000030">
    <property type="protein sequence ID" value="KAL2865605.1"/>
    <property type="molecule type" value="Genomic_DNA"/>
</dbReference>
<feature type="region of interest" description="Disordered" evidence="1">
    <location>
        <begin position="20"/>
        <end position="59"/>
    </location>
</feature>
<evidence type="ECO:0000313" key="3">
    <source>
        <dbReference type="Proteomes" id="UP001610432"/>
    </source>
</evidence>
<dbReference type="RefSeq" id="XP_070884584.1">
    <property type="nucleotide sequence ID" value="XM_071029509.1"/>
</dbReference>
<accession>A0ABR4LM47</accession>
<gene>
    <name evidence="2" type="ORF">BJX67DRAFT_357591</name>
</gene>
<keyword evidence="3" id="KW-1185">Reference proteome</keyword>
<organism evidence="2 3">
    <name type="scientific">Aspergillus lucknowensis</name>
    <dbReference type="NCBI Taxonomy" id="176173"/>
    <lineage>
        <taxon>Eukaryota</taxon>
        <taxon>Fungi</taxon>
        <taxon>Dikarya</taxon>
        <taxon>Ascomycota</taxon>
        <taxon>Pezizomycotina</taxon>
        <taxon>Eurotiomycetes</taxon>
        <taxon>Eurotiomycetidae</taxon>
        <taxon>Eurotiales</taxon>
        <taxon>Aspergillaceae</taxon>
        <taxon>Aspergillus</taxon>
        <taxon>Aspergillus subgen. Nidulantes</taxon>
    </lineage>
</organism>
<proteinExistence type="predicted"/>
<feature type="region of interest" description="Disordered" evidence="1">
    <location>
        <begin position="182"/>
        <end position="227"/>
    </location>
</feature>